<reference evidence="10 11" key="1">
    <citation type="submission" date="2019-10" db="EMBL/GenBank/DDBJ databases">
        <title>Pseudoalteromonas rubra S4059.</title>
        <authorList>
            <person name="Paulsen S."/>
            <person name="Wang X."/>
        </authorList>
    </citation>
    <scope>NUCLEOTIDE SEQUENCE [LARGE SCALE GENOMIC DNA]</scope>
    <source>
        <strain evidence="10 11">S4059</strain>
    </source>
</reference>
<dbReference type="STRING" id="43658.AT705_03720"/>
<keyword evidence="6 8" id="KW-0067">ATP-binding</keyword>
<dbReference type="GO" id="GO:0004674">
    <property type="term" value="F:protein serine/threonine kinase activity"/>
    <property type="evidence" value="ECO:0007669"/>
    <property type="project" value="UniProtKB-EC"/>
</dbReference>
<feature type="repeat" description="TPR" evidence="7">
    <location>
        <begin position="624"/>
        <end position="657"/>
    </location>
</feature>
<evidence type="ECO:0000256" key="3">
    <source>
        <dbReference type="ARBA" id="ARBA00022679"/>
    </source>
</evidence>
<proteinExistence type="inferred from homology"/>
<keyword evidence="3" id="KW-0808">Transferase</keyword>
<sequence length="864" mass="97010">MDKSHQPSHTTQSADHNIRVQQADLPEHYHVIKVLGEGGMGEVLLAEDTRLNRQVAIKRLKMHGTGEDISVAIAEAQILARLNHTHIVQLYDIITTPSQVFLIMEYVDGNTLLFHQKTHILSLEQKLTLLIQIANGVAAAHQCGVIHCDLKPSNILLDTNQQVKITDFGIARLTQAHEDEHTAKVHQSHGSILAISPEQLRGDTLTPQSDLFSFGVLAYELISGRHPFGKTNIRGRILTGEYDNADEIIPALPEPLCCLLNQLLSTSPKERPADARQVAKRLEHILIALTQNAILEQETVPLHAAPEQKNKAPKISWYTNRRVVFLASFCIMVFTLITFFLTWNSSERTDTTRYIAVLKPPQKNVVSATINQAIRQYILQNEGLELVVYNHEAYSSLQEVASATGATDIITSEIDCSDASCEVTFSRLYGDKWTVQQQISWPMPANTHLNNFYTAQQHAAKLFGEIAPIKVQRWKINQKEYLDYLAIYEDVNTNGAYNIDSLNRLEALLTDAPELSAAYTLLVDVGLNIYHQSKDDAILARLSMKLNNAPISYKQSVLFQREMMLLALEKNDMQAFDIHYEKATARSLSDYDAQIILARKAKKQGALDQSIEHLEKALSLRSSTFVMFNLANDLYLNSQFERAISLLNKIIEITPDDYLANQLLADIFMIQGQLDKAITRYQVVVQKDPQPMDLNMLALTLMLDQQYPAALEVARSLPDVENNTLFLLNLADIEKLNGNMQEATQHYQRVIHLNADQHSMYELLDRAQAHAQLGQFEQAISTLNRAIKLSPDNSEYAFTAALVYALANEQTSAIVHAKAALEVGYGTVWFNLPWFRSLCGNPGFLALLTQESPLCRTSPQPSEV</sequence>
<name>A0A5S3UPS6_9GAMM</name>
<evidence type="ECO:0000313" key="11">
    <source>
        <dbReference type="Proteomes" id="UP000305729"/>
    </source>
</evidence>
<dbReference type="Gene3D" id="1.10.510.10">
    <property type="entry name" value="Transferase(Phosphotransferase) domain 1"/>
    <property type="match status" value="1"/>
</dbReference>
<evidence type="ECO:0000256" key="7">
    <source>
        <dbReference type="PROSITE-ProRule" id="PRU00339"/>
    </source>
</evidence>
<dbReference type="PROSITE" id="PS50005">
    <property type="entry name" value="TPR"/>
    <property type="match status" value="2"/>
</dbReference>
<dbReference type="InterPro" id="IPR000719">
    <property type="entry name" value="Prot_kinase_dom"/>
</dbReference>
<evidence type="ECO:0000256" key="2">
    <source>
        <dbReference type="ARBA" id="ARBA00012513"/>
    </source>
</evidence>
<dbReference type="Proteomes" id="UP000305729">
    <property type="component" value="Chromosome 1"/>
</dbReference>
<protein>
    <recommendedName>
        <fullName evidence="2">non-specific serine/threonine protein kinase</fullName>
        <ecNumber evidence="2">2.7.11.1</ecNumber>
    </recommendedName>
</protein>
<evidence type="ECO:0000256" key="5">
    <source>
        <dbReference type="ARBA" id="ARBA00022777"/>
    </source>
</evidence>
<comment type="similarity">
    <text evidence="1">Belongs to the protein kinase superfamily. NEK Ser/Thr protein kinase family. NIMA subfamily.</text>
</comment>
<dbReference type="InterPro" id="IPR019734">
    <property type="entry name" value="TPR_rpt"/>
</dbReference>
<keyword evidence="5 10" id="KW-0418">Kinase</keyword>
<dbReference type="SUPFAM" id="SSF56112">
    <property type="entry name" value="Protein kinase-like (PK-like)"/>
    <property type="match status" value="1"/>
</dbReference>
<dbReference type="PROSITE" id="PS00107">
    <property type="entry name" value="PROTEIN_KINASE_ATP"/>
    <property type="match status" value="1"/>
</dbReference>
<keyword evidence="7" id="KW-0802">TPR repeat</keyword>
<dbReference type="EC" id="2.7.11.1" evidence="2"/>
<dbReference type="PROSITE" id="PS50011">
    <property type="entry name" value="PROTEIN_KINASE_DOM"/>
    <property type="match status" value="1"/>
</dbReference>
<dbReference type="CDD" id="cd14014">
    <property type="entry name" value="STKc_PknB_like"/>
    <property type="match status" value="1"/>
</dbReference>
<accession>A0A5S3UPS6</accession>
<dbReference type="SUPFAM" id="SSF48452">
    <property type="entry name" value="TPR-like"/>
    <property type="match status" value="1"/>
</dbReference>
<dbReference type="AlphaFoldDB" id="A0A5S3UPS6"/>
<dbReference type="PANTHER" id="PTHR43671">
    <property type="entry name" value="SERINE/THREONINE-PROTEIN KINASE NEK"/>
    <property type="match status" value="1"/>
</dbReference>
<dbReference type="Pfam" id="PF14559">
    <property type="entry name" value="TPR_19"/>
    <property type="match status" value="2"/>
</dbReference>
<dbReference type="SMART" id="SM00220">
    <property type="entry name" value="S_TKc"/>
    <property type="match status" value="1"/>
</dbReference>
<dbReference type="PANTHER" id="PTHR43671:SF13">
    <property type="entry name" value="SERINE_THREONINE-PROTEIN KINASE NEK2"/>
    <property type="match status" value="1"/>
</dbReference>
<feature type="domain" description="Protein kinase" evidence="9">
    <location>
        <begin position="29"/>
        <end position="287"/>
    </location>
</feature>
<evidence type="ECO:0000256" key="8">
    <source>
        <dbReference type="PROSITE-ProRule" id="PRU10141"/>
    </source>
</evidence>
<feature type="repeat" description="TPR" evidence="7">
    <location>
        <begin position="760"/>
        <end position="793"/>
    </location>
</feature>
<dbReference type="PROSITE" id="PS00108">
    <property type="entry name" value="PROTEIN_KINASE_ST"/>
    <property type="match status" value="1"/>
</dbReference>
<dbReference type="FunFam" id="1.10.510.10:FF:000571">
    <property type="entry name" value="Maternal embryonic leucine zipper kinase"/>
    <property type="match status" value="1"/>
</dbReference>
<dbReference type="RefSeq" id="WP_138539726.1">
    <property type="nucleotide sequence ID" value="NZ_CP045429.1"/>
</dbReference>
<dbReference type="InterPro" id="IPR050660">
    <property type="entry name" value="NEK_Ser/Thr_kinase"/>
</dbReference>
<organism evidence="10 11">
    <name type="scientific">Pseudoalteromonas rubra</name>
    <dbReference type="NCBI Taxonomy" id="43658"/>
    <lineage>
        <taxon>Bacteria</taxon>
        <taxon>Pseudomonadati</taxon>
        <taxon>Pseudomonadota</taxon>
        <taxon>Gammaproteobacteria</taxon>
        <taxon>Alteromonadales</taxon>
        <taxon>Pseudoalteromonadaceae</taxon>
        <taxon>Pseudoalteromonas</taxon>
    </lineage>
</organism>
<keyword evidence="4 8" id="KW-0547">Nucleotide-binding</keyword>
<dbReference type="SMART" id="SM00028">
    <property type="entry name" value="TPR"/>
    <property type="match status" value="5"/>
</dbReference>
<dbReference type="Pfam" id="PF00069">
    <property type="entry name" value="Pkinase"/>
    <property type="match status" value="1"/>
</dbReference>
<dbReference type="GO" id="GO:0005524">
    <property type="term" value="F:ATP binding"/>
    <property type="evidence" value="ECO:0007669"/>
    <property type="project" value="UniProtKB-UniRule"/>
</dbReference>
<evidence type="ECO:0000259" key="9">
    <source>
        <dbReference type="PROSITE" id="PS50011"/>
    </source>
</evidence>
<evidence type="ECO:0000313" key="10">
    <source>
        <dbReference type="EMBL" id="QPB83432.1"/>
    </source>
</evidence>
<dbReference type="InterPro" id="IPR017441">
    <property type="entry name" value="Protein_kinase_ATP_BS"/>
</dbReference>
<dbReference type="InterPro" id="IPR011990">
    <property type="entry name" value="TPR-like_helical_dom_sf"/>
</dbReference>
<gene>
    <name evidence="10" type="ORF">CWC22_010725</name>
</gene>
<evidence type="ECO:0000256" key="4">
    <source>
        <dbReference type="ARBA" id="ARBA00022741"/>
    </source>
</evidence>
<dbReference type="InterPro" id="IPR011009">
    <property type="entry name" value="Kinase-like_dom_sf"/>
</dbReference>
<evidence type="ECO:0000256" key="6">
    <source>
        <dbReference type="ARBA" id="ARBA00022840"/>
    </source>
</evidence>
<dbReference type="EMBL" id="CP045429">
    <property type="protein sequence ID" value="QPB83432.1"/>
    <property type="molecule type" value="Genomic_DNA"/>
</dbReference>
<evidence type="ECO:0000256" key="1">
    <source>
        <dbReference type="ARBA" id="ARBA00010886"/>
    </source>
</evidence>
<dbReference type="Gene3D" id="1.25.40.10">
    <property type="entry name" value="Tetratricopeptide repeat domain"/>
    <property type="match status" value="2"/>
</dbReference>
<dbReference type="InterPro" id="IPR008271">
    <property type="entry name" value="Ser/Thr_kinase_AS"/>
</dbReference>
<feature type="binding site" evidence="8">
    <location>
        <position position="58"/>
    </location>
    <ligand>
        <name>ATP</name>
        <dbReference type="ChEBI" id="CHEBI:30616"/>
    </ligand>
</feature>